<name>A0ABV3X3X2_9FIRM</name>
<keyword evidence="1" id="KW-0812">Transmembrane</keyword>
<evidence type="ECO:0000313" key="2">
    <source>
        <dbReference type="EMBL" id="MEX5284864.1"/>
    </source>
</evidence>
<sequence>MLAMKYLLVALVLLVLLLLYRWIPNRKIWALFSLTLLLAGGAAFWSFPPPPEPAMTAEEKAEIHQQQEIFSSWYEKHKKNIGQLDYNWQQYHNILESFKEGDIDIQTVYVRLTQLTEDAKRTRDAVDALVPPLALTNANYDLVSSIRQKTLAYAEAQQQAISRTKNAADPAGLLTGKPKEQSRILEDTMIRESPSGLFTAEEVSALRDNLTIPPEKDD</sequence>
<comment type="caution">
    <text evidence="2">The sequence shown here is derived from an EMBL/GenBank/DDBJ whole genome shotgun (WGS) entry which is preliminary data.</text>
</comment>
<dbReference type="RefSeq" id="WP_368846584.1">
    <property type="nucleotide sequence ID" value="NZ_CP194411.1"/>
</dbReference>
<protein>
    <submittedName>
        <fullName evidence="2">Uncharacterized protein</fullName>
    </submittedName>
</protein>
<keyword evidence="1" id="KW-1133">Transmembrane helix</keyword>
<organism evidence="2 3">
    <name type="scientific">Selenomonas sputigena</name>
    <dbReference type="NCBI Taxonomy" id="69823"/>
    <lineage>
        <taxon>Bacteria</taxon>
        <taxon>Bacillati</taxon>
        <taxon>Bacillota</taxon>
        <taxon>Negativicutes</taxon>
        <taxon>Selenomonadales</taxon>
        <taxon>Selenomonadaceae</taxon>
        <taxon>Selenomonas</taxon>
    </lineage>
</organism>
<proteinExistence type="predicted"/>
<evidence type="ECO:0000313" key="3">
    <source>
        <dbReference type="Proteomes" id="UP001559623"/>
    </source>
</evidence>
<feature type="transmembrane region" description="Helical" evidence="1">
    <location>
        <begin position="28"/>
        <end position="47"/>
    </location>
</feature>
<dbReference type="Proteomes" id="UP001559623">
    <property type="component" value="Unassembled WGS sequence"/>
</dbReference>
<keyword evidence="1" id="KW-0472">Membrane</keyword>
<gene>
    <name evidence="2" type="ORF">QCO44_04285</name>
</gene>
<evidence type="ECO:0000256" key="1">
    <source>
        <dbReference type="SAM" id="Phobius"/>
    </source>
</evidence>
<feature type="transmembrane region" description="Helical" evidence="1">
    <location>
        <begin position="6"/>
        <end position="23"/>
    </location>
</feature>
<accession>A0ABV3X3X2</accession>
<reference evidence="2 3" key="1">
    <citation type="submission" date="2023-04" db="EMBL/GenBank/DDBJ databases">
        <title>Genome Sequence of Selenomonas sputigena ATCC 33150.</title>
        <authorList>
            <person name="Miller D.P."/>
            <person name="Anvari S."/>
            <person name="Polson S.W."/>
            <person name="Macdonald M."/>
            <person name="Mcdowell J.V."/>
        </authorList>
    </citation>
    <scope>NUCLEOTIDE SEQUENCE [LARGE SCALE GENOMIC DNA]</scope>
    <source>
        <strain evidence="2 3">ATCC 33150</strain>
    </source>
</reference>
<dbReference type="EMBL" id="JARVLH010000002">
    <property type="protein sequence ID" value="MEX5284864.1"/>
    <property type="molecule type" value="Genomic_DNA"/>
</dbReference>
<keyword evidence="3" id="KW-1185">Reference proteome</keyword>